<dbReference type="Proteomes" id="UP001500051">
    <property type="component" value="Unassembled WGS sequence"/>
</dbReference>
<proteinExistence type="predicted"/>
<accession>A0ABP7DMT7</accession>
<feature type="region of interest" description="Disordered" evidence="1">
    <location>
        <begin position="63"/>
        <end position="106"/>
    </location>
</feature>
<organism evidence="2 3">
    <name type="scientific">Microlunatus aurantiacus</name>
    <dbReference type="NCBI Taxonomy" id="446786"/>
    <lineage>
        <taxon>Bacteria</taxon>
        <taxon>Bacillati</taxon>
        <taxon>Actinomycetota</taxon>
        <taxon>Actinomycetes</taxon>
        <taxon>Propionibacteriales</taxon>
        <taxon>Propionibacteriaceae</taxon>
        <taxon>Microlunatus</taxon>
    </lineage>
</organism>
<gene>
    <name evidence="2" type="ORF">GCM10022204_25500</name>
</gene>
<name>A0ABP7DMT7_9ACTN</name>
<feature type="compositionally biased region" description="Low complexity" evidence="1">
    <location>
        <begin position="65"/>
        <end position="99"/>
    </location>
</feature>
<evidence type="ECO:0000313" key="2">
    <source>
        <dbReference type="EMBL" id="GAA3706584.1"/>
    </source>
</evidence>
<feature type="compositionally biased region" description="Basic and acidic residues" evidence="1">
    <location>
        <begin position="40"/>
        <end position="51"/>
    </location>
</feature>
<feature type="compositionally biased region" description="Basic and acidic residues" evidence="1">
    <location>
        <begin position="16"/>
        <end position="28"/>
    </location>
</feature>
<dbReference type="EMBL" id="BAAAYX010000009">
    <property type="protein sequence ID" value="GAA3706584.1"/>
    <property type="molecule type" value="Genomic_DNA"/>
</dbReference>
<evidence type="ECO:0000256" key="1">
    <source>
        <dbReference type="SAM" id="MobiDB-lite"/>
    </source>
</evidence>
<feature type="region of interest" description="Disordered" evidence="1">
    <location>
        <begin position="16"/>
        <end position="51"/>
    </location>
</feature>
<keyword evidence="3" id="KW-1185">Reference proteome</keyword>
<protein>
    <submittedName>
        <fullName evidence="2">Uncharacterized protein</fullName>
    </submittedName>
</protein>
<reference evidence="3" key="1">
    <citation type="journal article" date="2019" name="Int. J. Syst. Evol. Microbiol.">
        <title>The Global Catalogue of Microorganisms (GCM) 10K type strain sequencing project: providing services to taxonomists for standard genome sequencing and annotation.</title>
        <authorList>
            <consortium name="The Broad Institute Genomics Platform"/>
            <consortium name="The Broad Institute Genome Sequencing Center for Infectious Disease"/>
            <person name="Wu L."/>
            <person name="Ma J."/>
        </authorList>
    </citation>
    <scope>NUCLEOTIDE SEQUENCE [LARGE SCALE GENOMIC DNA]</scope>
    <source>
        <strain evidence="3">JCM 16548</strain>
    </source>
</reference>
<comment type="caution">
    <text evidence="2">The sequence shown here is derived from an EMBL/GenBank/DDBJ whole genome shotgun (WGS) entry which is preliminary data.</text>
</comment>
<dbReference type="RefSeq" id="WP_344812743.1">
    <property type="nucleotide sequence ID" value="NZ_BAAAYX010000009.1"/>
</dbReference>
<evidence type="ECO:0000313" key="3">
    <source>
        <dbReference type="Proteomes" id="UP001500051"/>
    </source>
</evidence>
<sequence length="106" mass="11498">MSNHYATELLVSQHQAELRHEADQDRLARLARHGGPARGPRSDGSGRSRPRWWERLRLFRSPALGSPARTPSASATAPPVGPVTFPTAARRPAVARRPVGAVDTSC</sequence>